<dbReference type="EMBL" id="CAJOBS010001370">
    <property type="protein sequence ID" value="CAF4723137.1"/>
    <property type="molecule type" value="Genomic_DNA"/>
</dbReference>
<dbReference type="SUPFAM" id="SSF47661">
    <property type="entry name" value="t-snare proteins"/>
    <property type="match status" value="1"/>
</dbReference>
<sequence length="551" mass="63703">MYNSTDDELLKIDDCIDTWSTRMTSASDFQRLYNALSNNQTKISNNVTDLERLVQKFGTPEDSEPLRERYHRLQNETKVLMQQTNSALQELNNTRVLTEADQRRKKTLTENLPKQYLSTLNRFQEAQRIGARKEKESLDRARAISFRQQGISDSPFADDFVSAPTQDQLQKQVVLPMEQEVDMRSLRERDEQLRELETNIVEVNELFKDVAKLVHEQGTVIGLNFAMVEPDDNKFSEQPILDIEQVRILPMSHKYKSSAMHAGLMIYSVDGQTDFILNDAMLRVKTGDILIHQVHHALSGQDDIDIYRDLIRTLFGTHRINLVGLVFTFSGSGQFTNGMRWTPMSSQHTLPIHPTEQKLLEIVLVTLYMNNAWLSMPMAAHSDVETLSQSAKKQYLLKLGEIEQVFNKRRQPQEKSYYSALPNLLRMGHHSGDNFRSFEWTPSRQQAFDETVQHLLDELYNLIQQVFQDGEFDNDQYAYYDDSTKRLFSNLVNNSAQSQAYSVPPPSVYSAQPQVYFAPTLPVYSAQPQLYSAQPSMYSARRNYFAQQQYQ</sequence>
<dbReference type="Proteomes" id="UP000663851">
    <property type="component" value="Unassembled WGS sequence"/>
</dbReference>
<dbReference type="Proteomes" id="UP000663848">
    <property type="component" value="Unassembled WGS sequence"/>
</dbReference>
<evidence type="ECO:0000259" key="2">
    <source>
        <dbReference type="PROSITE" id="PS50192"/>
    </source>
</evidence>
<dbReference type="GO" id="GO:0048278">
    <property type="term" value="P:vesicle docking"/>
    <property type="evidence" value="ECO:0007669"/>
    <property type="project" value="TreeGrafter"/>
</dbReference>
<dbReference type="Pfam" id="PF14523">
    <property type="entry name" value="Syntaxin_2"/>
    <property type="match status" value="1"/>
</dbReference>
<dbReference type="Proteomes" id="UP000663873">
    <property type="component" value="Unassembled WGS sequence"/>
</dbReference>
<dbReference type="InterPro" id="IPR000727">
    <property type="entry name" value="T_SNARE_dom"/>
</dbReference>
<dbReference type="InterPro" id="IPR010989">
    <property type="entry name" value="SNARE"/>
</dbReference>
<protein>
    <recommendedName>
        <fullName evidence="2">t-SNARE coiled-coil homology domain-containing protein</fullName>
    </recommendedName>
</protein>
<dbReference type="InterPro" id="IPR006011">
    <property type="entry name" value="Syntaxin_N"/>
</dbReference>
<feature type="domain" description="T-SNARE coiled-coil homology" evidence="2">
    <location>
        <begin position="183"/>
        <end position="221"/>
    </location>
</feature>
<dbReference type="GO" id="GO:0005484">
    <property type="term" value="F:SNAP receptor activity"/>
    <property type="evidence" value="ECO:0007669"/>
    <property type="project" value="TreeGrafter"/>
</dbReference>
<dbReference type="Proteomes" id="UP000663838">
    <property type="component" value="Unassembled WGS sequence"/>
</dbReference>
<dbReference type="GO" id="GO:0012505">
    <property type="term" value="C:endomembrane system"/>
    <property type="evidence" value="ECO:0007669"/>
    <property type="project" value="TreeGrafter"/>
</dbReference>
<proteinExistence type="inferred from homology"/>
<evidence type="ECO:0000313" key="6">
    <source>
        <dbReference type="EMBL" id="CAF4723137.1"/>
    </source>
</evidence>
<dbReference type="EMBL" id="CAJOBP010000483">
    <property type="protein sequence ID" value="CAF4184232.1"/>
    <property type="molecule type" value="Genomic_DNA"/>
</dbReference>
<dbReference type="GO" id="GO:0006906">
    <property type="term" value="P:vesicle fusion"/>
    <property type="evidence" value="ECO:0007669"/>
    <property type="project" value="TreeGrafter"/>
</dbReference>
<comment type="similarity">
    <text evidence="1">Belongs to the syntaxin family.</text>
</comment>
<dbReference type="AlphaFoldDB" id="A0A820A5K8"/>
<evidence type="ECO:0000313" key="5">
    <source>
        <dbReference type="EMBL" id="CAF4493927.1"/>
    </source>
</evidence>
<dbReference type="EMBL" id="CAJOBO010001439">
    <property type="protein sequence ID" value="CAF4378389.1"/>
    <property type="molecule type" value="Genomic_DNA"/>
</dbReference>
<dbReference type="EMBL" id="CAJOBR010000307">
    <property type="protein sequence ID" value="CAF4493927.1"/>
    <property type="molecule type" value="Genomic_DNA"/>
</dbReference>
<dbReference type="Gene3D" id="1.20.58.70">
    <property type="match status" value="1"/>
</dbReference>
<evidence type="ECO:0000313" key="4">
    <source>
        <dbReference type="EMBL" id="CAF4378389.1"/>
    </source>
</evidence>
<evidence type="ECO:0000256" key="1">
    <source>
        <dbReference type="ARBA" id="ARBA00009063"/>
    </source>
</evidence>
<dbReference type="PROSITE" id="PS50192">
    <property type="entry name" value="T_SNARE"/>
    <property type="match status" value="1"/>
</dbReference>
<dbReference type="GO" id="GO:0031201">
    <property type="term" value="C:SNARE complex"/>
    <property type="evidence" value="ECO:0007669"/>
    <property type="project" value="TreeGrafter"/>
</dbReference>
<evidence type="ECO:0000313" key="3">
    <source>
        <dbReference type="EMBL" id="CAF4184232.1"/>
    </source>
</evidence>
<gene>
    <name evidence="4" type="ORF">HFQ381_LOCUS18556</name>
    <name evidence="5" type="ORF">QYT958_LOCUS4099</name>
    <name evidence="6" type="ORF">TOA249_LOCUS18406</name>
    <name evidence="3" type="ORF">UJA718_LOCUS5512</name>
</gene>
<evidence type="ECO:0000313" key="7">
    <source>
        <dbReference type="Proteomes" id="UP000663873"/>
    </source>
</evidence>
<dbReference type="SMART" id="SM00503">
    <property type="entry name" value="SynN"/>
    <property type="match status" value="1"/>
</dbReference>
<organism evidence="3 7">
    <name type="scientific">Rotaria socialis</name>
    <dbReference type="NCBI Taxonomy" id="392032"/>
    <lineage>
        <taxon>Eukaryota</taxon>
        <taxon>Metazoa</taxon>
        <taxon>Spiralia</taxon>
        <taxon>Gnathifera</taxon>
        <taxon>Rotifera</taxon>
        <taxon>Eurotatoria</taxon>
        <taxon>Bdelloidea</taxon>
        <taxon>Philodinida</taxon>
        <taxon>Philodinidae</taxon>
        <taxon>Rotaria</taxon>
    </lineage>
</organism>
<keyword evidence="7" id="KW-1185">Reference proteome</keyword>
<dbReference type="PANTHER" id="PTHR19957">
    <property type="entry name" value="SYNTAXIN"/>
    <property type="match status" value="1"/>
</dbReference>
<reference evidence="3" key="1">
    <citation type="submission" date="2021-02" db="EMBL/GenBank/DDBJ databases">
        <authorList>
            <person name="Nowell W R."/>
        </authorList>
    </citation>
    <scope>NUCLEOTIDE SEQUENCE</scope>
</reference>
<comment type="caution">
    <text evidence="3">The sequence shown here is derived from an EMBL/GenBank/DDBJ whole genome shotgun (WGS) entry which is preliminary data.</text>
</comment>
<name>A0A820A5K8_9BILA</name>
<accession>A0A820A5K8</accession>
<dbReference type="InterPro" id="IPR045242">
    <property type="entry name" value="Syntaxin"/>
</dbReference>
<dbReference type="GO" id="GO:0000149">
    <property type="term" value="F:SNARE binding"/>
    <property type="evidence" value="ECO:0007669"/>
    <property type="project" value="TreeGrafter"/>
</dbReference>
<dbReference type="PANTHER" id="PTHR19957:SF38">
    <property type="entry name" value="LD27581P"/>
    <property type="match status" value="1"/>
</dbReference>
<dbReference type="Gene3D" id="1.20.5.110">
    <property type="match status" value="1"/>
</dbReference>
<dbReference type="GO" id="GO:0006886">
    <property type="term" value="P:intracellular protein transport"/>
    <property type="evidence" value="ECO:0007669"/>
    <property type="project" value="TreeGrafter"/>
</dbReference>